<keyword evidence="7" id="KW-0963">Cytoplasm</keyword>
<evidence type="ECO:0000313" key="15">
    <source>
        <dbReference type="EMBL" id="CAF1002396.1"/>
    </source>
</evidence>
<keyword evidence="9" id="KW-0333">Golgi apparatus</keyword>
<evidence type="ECO:0000256" key="2">
    <source>
        <dbReference type="ARBA" id="ARBA00004255"/>
    </source>
</evidence>
<dbReference type="SUPFAM" id="SSF64268">
    <property type="entry name" value="PX domain"/>
    <property type="match status" value="1"/>
</dbReference>
<proteinExistence type="inferred from homology"/>
<dbReference type="InterPro" id="IPR019183">
    <property type="entry name" value="NAA25_NatB_aux_su"/>
</dbReference>
<dbReference type="GO" id="GO:0030904">
    <property type="term" value="C:retromer complex"/>
    <property type="evidence" value="ECO:0007669"/>
    <property type="project" value="TreeGrafter"/>
</dbReference>
<dbReference type="InterPro" id="IPR036871">
    <property type="entry name" value="PX_dom_sf"/>
</dbReference>
<evidence type="ECO:0000256" key="3">
    <source>
        <dbReference type="ARBA" id="ARBA00004496"/>
    </source>
</evidence>
<dbReference type="InterPro" id="IPR051074">
    <property type="entry name" value="Sorting_Nexin"/>
</dbReference>
<feature type="region of interest" description="Disordered" evidence="13">
    <location>
        <begin position="1121"/>
        <end position="1155"/>
    </location>
</feature>
<dbReference type="EMBL" id="CAJNOV010000146">
    <property type="protein sequence ID" value="CAF1002396.1"/>
    <property type="molecule type" value="Genomic_DNA"/>
</dbReference>
<evidence type="ECO:0000256" key="10">
    <source>
        <dbReference type="ARBA" id="ARBA00023121"/>
    </source>
</evidence>
<evidence type="ECO:0000256" key="1">
    <source>
        <dbReference type="ARBA" id="ARBA00004179"/>
    </source>
</evidence>
<keyword evidence="8" id="KW-0653">Protein transport</keyword>
<keyword evidence="6" id="KW-0813">Transport</keyword>
<dbReference type="Pfam" id="PF00787">
    <property type="entry name" value="PX"/>
    <property type="match status" value="1"/>
</dbReference>
<dbReference type="Gene3D" id="3.30.1520.10">
    <property type="entry name" value="Phox-like domain"/>
    <property type="match status" value="1"/>
</dbReference>
<evidence type="ECO:0000256" key="5">
    <source>
        <dbReference type="ARBA" id="ARBA00020436"/>
    </source>
</evidence>
<sequence>MTTIDTENRREIARLPARPISLEDRYDPPANFLEIEVLNPETHGFAGKRYTDYEVRMKTNLPVFRLKECSVRRRYSDFEWLRKELERDSKIVVPPLPSKAWKRQVPAFLRRDDGIFEDEFIDERRKGLEQFVNKVAGHPLAQNERSLHVFLQDAAIDHDKYVPGKMSAGVPLTARTLAHSHQNDLQRIANPHLEVNERRLRPIYDYMEIHNYRKALTEIDRLLKKQANFTACKALKCLVLLKLERHEDARALANELDALASATTRTAPPGDPSNIDENALTFFSQYYKDLRQYDKVVWLYEAATKRDPTSEECLCSLFMAYVRVKDYKNQVLTAQKLYKLTRKSPYYNWAVISVLLQIDENSNQLKQTLYIPMATKMLEKEFFDENQQQAKLYGEMECLLYLHSIELKEDFPKVLTFLEKHLDALTKSPSNESMLPAYFSHDRLLIYNFKSGNFDNAYRLAKQFLTEDGYLWNWYEVLFDSFFKLDSTKQEELAKDLHEFILTVPTEASDLRSIHLARIELGLRWQLAKLKNTSIALPSLASSYLSDSFLKEIISYIETYSVKTTSLVMFDIYRSLEYLSFEDLTRLHKHLIGQLTLETCQNNAQYLINIFYCARICGDIHSSWLSENYRSLIQHLLDVAIQSSTPSHLSIELLLLIVNIMDETNQSKTELYTLLDRTYEKDATNFDIKLFIYKMAVNFNCVTIMKDTFERLEIKNIQYYSLGYLLTDHYLRIHTNYRQIRYFFNYLTNLLLVYTDDSWSQIMFCYKYGNFLRINEIRAFSDYYLSFSIIYIQSLIGSIIIDLIQNGDRYHSIVGLFKHTSNQGLFEHRDKNNHSLRSLFYKNANSDLFKLQDTRDFDVWSKIDHRRLRFDTVDDNTKSIERISYADRILAENAGQTAYQSPSYKDSFLRQYQTADFQQRTILCYFRANILNLIHTLYIDSTTTSAVRMPDEQVLNALKVILNDFDQSTKSLKHVETITPCEIKSIIDLELYKSIPSFIQILLDGLTFNKSTEATITLANTTVHFDKIDHFITEIIKQLEKSYQLLLQALEKTSFQKRCQTTPENATDDNLCFLNDLSGKQSPLEYYSVYTEFISYIYSLYLSIKSILATLFNKTSLLADSSEHGGNNRSSNTKKSKKKANEQQPAPTVANEDENELKLWSQLQKIEPLFNEQWTNVTENIQKYETFVRSQGKLTDHECDRLEKDLGGTVEKQSNKQKAKSDETNNNDSSSTATEKNDNDNQSSNSFFELGKSLMSPSTVHTFAISYLESLMQIRICLRSKQKTLGLRPTSA</sequence>
<keyword evidence="10" id="KW-0446">Lipid-binding</keyword>
<evidence type="ECO:0000256" key="11">
    <source>
        <dbReference type="ARBA" id="ARBA00023136"/>
    </source>
</evidence>
<dbReference type="SMART" id="SM00312">
    <property type="entry name" value="PX"/>
    <property type="match status" value="1"/>
</dbReference>
<dbReference type="GO" id="GO:0034499">
    <property type="term" value="P:late endosome to Golgi transport"/>
    <property type="evidence" value="ECO:0007669"/>
    <property type="project" value="TreeGrafter"/>
</dbReference>
<comment type="subcellular location">
    <subcellularLocation>
        <location evidence="3">Cytoplasm</location>
    </subcellularLocation>
    <subcellularLocation>
        <location evidence="2">Golgi apparatus membrane</location>
        <topology evidence="2">Peripheral membrane protein</topology>
        <orientation evidence="2">Cytoplasmic side</orientation>
    </subcellularLocation>
    <subcellularLocation>
        <location evidence="1">Prevacuolar compartment membrane</location>
        <topology evidence="1">Peripheral membrane protein</topology>
        <orientation evidence="1">Cytoplasmic side</orientation>
    </subcellularLocation>
</comment>
<dbReference type="InterPro" id="IPR001683">
    <property type="entry name" value="PX_dom"/>
</dbReference>
<dbReference type="Proteomes" id="UP000663855">
    <property type="component" value="Unassembled WGS sequence"/>
</dbReference>
<evidence type="ECO:0000313" key="16">
    <source>
        <dbReference type="Proteomes" id="UP000663855"/>
    </source>
</evidence>
<dbReference type="PANTHER" id="PTHR45963">
    <property type="entry name" value="RE52028P"/>
    <property type="match status" value="1"/>
</dbReference>
<keyword evidence="11" id="KW-0472">Membrane</keyword>
<dbReference type="SUPFAM" id="SSF48452">
    <property type="entry name" value="TPR-like"/>
    <property type="match status" value="1"/>
</dbReference>
<comment type="similarity">
    <text evidence="4">Belongs to the sorting nexin family.</text>
</comment>
<dbReference type="Pfam" id="PF09797">
    <property type="entry name" value="NatB_MDM20"/>
    <property type="match status" value="1"/>
</dbReference>
<dbReference type="GO" id="GO:0015031">
    <property type="term" value="P:protein transport"/>
    <property type="evidence" value="ECO:0007669"/>
    <property type="project" value="UniProtKB-KW"/>
</dbReference>
<gene>
    <name evidence="15" type="ORF">CJN711_LOCUS2420</name>
</gene>
<dbReference type="GO" id="GO:0032456">
    <property type="term" value="P:endocytic recycling"/>
    <property type="evidence" value="ECO:0007669"/>
    <property type="project" value="TreeGrafter"/>
</dbReference>
<dbReference type="Gene3D" id="1.25.40.1040">
    <property type="match status" value="1"/>
</dbReference>
<evidence type="ECO:0000256" key="4">
    <source>
        <dbReference type="ARBA" id="ARBA00010883"/>
    </source>
</evidence>
<organism evidence="15 16">
    <name type="scientific">Rotaria magnacalcarata</name>
    <dbReference type="NCBI Taxonomy" id="392030"/>
    <lineage>
        <taxon>Eukaryota</taxon>
        <taxon>Metazoa</taxon>
        <taxon>Spiralia</taxon>
        <taxon>Gnathifera</taxon>
        <taxon>Rotifera</taxon>
        <taxon>Eurotatoria</taxon>
        <taxon>Bdelloidea</taxon>
        <taxon>Philodinida</taxon>
        <taxon>Philodinidae</taxon>
        <taxon>Rotaria</taxon>
    </lineage>
</organism>
<evidence type="ECO:0000256" key="8">
    <source>
        <dbReference type="ARBA" id="ARBA00022927"/>
    </source>
</evidence>
<evidence type="ECO:0000256" key="9">
    <source>
        <dbReference type="ARBA" id="ARBA00023034"/>
    </source>
</evidence>
<feature type="domain" description="PX" evidence="14">
    <location>
        <begin position="31"/>
        <end position="157"/>
    </location>
</feature>
<dbReference type="CDD" id="cd06894">
    <property type="entry name" value="PX_SNX3_like"/>
    <property type="match status" value="1"/>
</dbReference>
<dbReference type="InterPro" id="IPR011990">
    <property type="entry name" value="TPR-like_helical_dom_sf"/>
</dbReference>
<comment type="caution">
    <text evidence="15">The sequence shown here is derived from an EMBL/GenBank/DDBJ whole genome shotgun (WGS) entry which is preliminary data.</text>
</comment>
<evidence type="ECO:0000256" key="7">
    <source>
        <dbReference type="ARBA" id="ARBA00022490"/>
    </source>
</evidence>
<reference evidence="15" key="1">
    <citation type="submission" date="2021-02" db="EMBL/GenBank/DDBJ databases">
        <authorList>
            <person name="Nowell W R."/>
        </authorList>
    </citation>
    <scope>NUCLEOTIDE SEQUENCE</scope>
</reference>
<dbReference type="PANTHER" id="PTHR45963:SF2">
    <property type="entry name" value="RE52028P"/>
    <property type="match status" value="1"/>
</dbReference>
<dbReference type="GO" id="GO:0031901">
    <property type="term" value="C:early endosome membrane"/>
    <property type="evidence" value="ECO:0007669"/>
    <property type="project" value="TreeGrafter"/>
</dbReference>
<dbReference type="GO" id="GO:0032266">
    <property type="term" value="F:phosphatidylinositol-3-phosphate binding"/>
    <property type="evidence" value="ECO:0007669"/>
    <property type="project" value="TreeGrafter"/>
</dbReference>
<feature type="region of interest" description="Disordered" evidence="13">
    <location>
        <begin position="1204"/>
        <end position="1244"/>
    </location>
</feature>
<evidence type="ECO:0000256" key="12">
    <source>
        <dbReference type="ARBA" id="ARBA00025533"/>
    </source>
</evidence>
<evidence type="ECO:0000256" key="13">
    <source>
        <dbReference type="SAM" id="MobiDB-lite"/>
    </source>
</evidence>
<dbReference type="GO" id="GO:0000139">
    <property type="term" value="C:Golgi membrane"/>
    <property type="evidence" value="ECO:0007669"/>
    <property type="project" value="UniProtKB-SubCell"/>
</dbReference>
<name>A0A814GYH5_9BILA</name>
<evidence type="ECO:0000256" key="6">
    <source>
        <dbReference type="ARBA" id="ARBA00022448"/>
    </source>
</evidence>
<accession>A0A814GYH5</accession>
<comment type="function">
    <text evidence="12">Required for retention of late Golgi membrane proteins. Component of the retrieval machinery that functions by direct interaction with the cytosolic tails of certain TGN membrane proteins during the sorting/budding process at the prevacuolar compartment. Binds phosphatidylinositol 3-phosphate (PtdIns(P3)).</text>
</comment>
<protein>
    <recommendedName>
        <fullName evidence="5">Sorting nexin-3</fullName>
    </recommendedName>
</protein>
<evidence type="ECO:0000259" key="14">
    <source>
        <dbReference type="PROSITE" id="PS50195"/>
    </source>
</evidence>
<feature type="compositionally biased region" description="Low complexity" evidence="13">
    <location>
        <begin position="1224"/>
        <end position="1244"/>
    </location>
</feature>
<dbReference type="PROSITE" id="PS50195">
    <property type="entry name" value="PX"/>
    <property type="match status" value="1"/>
</dbReference>